<dbReference type="InterPro" id="IPR002791">
    <property type="entry name" value="ARMT1-like_metal-bd"/>
</dbReference>
<evidence type="ECO:0000256" key="3">
    <source>
        <dbReference type="ARBA" id="ARBA00011388"/>
    </source>
</evidence>
<dbReference type="SUPFAM" id="SSF53067">
    <property type="entry name" value="Actin-like ATPase domain"/>
    <property type="match status" value="2"/>
</dbReference>
<evidence type="ECO:0000256" key="14">
    <source>
        <dbReference type="ARBA" id="ARBA00032948"/>
    </source>
</evidence>
<evidence type="ECO:0000256" key="2">
    <source>
        <dbReference type="ARBA" id="ARBA00001967"/>
    </source>
</evidence>
<evidence type="ECO:0000256" key="9">
    <source>
        <dbReference type="ARBA" id="ARBA00022840"/>
    </source>
</evidence>
<keyword evidence="19" id="KW-1185">Reference proteome</keyword>
<dbReference type="SUPFAM" id="SSF111321">
    <property type="entry name" value="AF1104-like"/>
    <property type="match status" value="1"/>
</dbReference>
<evidence type="ECO:0000259" key="17">
    <source>
        <dbReference type="Pfam" id="PF01937"/>
    </source>
</evidence>
<dbReference type="CDD" id="cd24123">
    <property type="entry name" value="ASKHA_NBD_PanK-II_Pank4"/>
    <property type="match status" value="1"/>
</dbReference>
<proteinExistence type="predicted"/>
<comment type="catalytic activity">
    <reaction evidence="13">
        <text>(R)-4'-phospho-S-sulfopantetheine + H2O = (R)-S-sulfopantetheine + phosphate</text>
        <dbReference type="Rhea" id="RHEA:68340"/>
        <dbReference type="ChEBI" id="CHEBI:15377"/>
        <dbReference type="ChEBI" id="CHEBI:43474"/>
        <dbReference type="ChEBI" id="CHEBI:177302"/>
        <dbReference type="ChEBI" id="CHEBI:177303"/>
    </reaction>
    <physiologicalReaction direction="left-to-right" evidence="13">
        <dbReference type="Rhea" id="RHEA:68341"/>
    </physiologicalReaction>
</comment>
<keyword evidence="7" id="KW-0547">Nucleotide-binding</keyword>
<sequence length="850" mass="95510">MGDTKQDEVSNSQEDIFDNDSSRDFSAVKSINLVAAAPMQTLQEQMGGRPKSAQSDHEIDASKDCENLFRNLNNAKRFAIDIGGSLTKIAYYSTVSHRRIKSASRGSPGPGPTFSNANDFEYEMWEGARLHFIKFETTFIEECLDFIQKNLAPNIEGKDSGASGKFIKATGGGSYKYSSLIQEKLGLSVEKEDEISCLIKGANFLLKNVPDEAFVFDRKESPQYKFLSAGPVVFPYLLVNIGSGVSILKVVSEDKYERIGGTATGGGTFWGLGSLLTGGTVKEFDELLKMAEKGDHRHVDMLVRDIYAGDYAKLGLPGDVIASSFGKAASHSPSDFNKNDVIRSLLFTIANDIGQIACLYAMQHQLKRVYFGGYFLRNHPLSMHAVSYAIKYWSRGSVEALFLRHEGYLGAIGAFLKGTEELDTDKYSWQENFAGSSSGHLPVTDSFTDMESENIQENESKFSGEKEPGKLLLRKRSIDFRQINFEQLEIDRMERPFGFFPLLDVNQKYYPDTVDLTTDGIAREYWLNCFEGWVERITTLAMESQPDSPTSTDRALRCRRKLNARLKYLKTNPCAYGLLTVRSLLDTFEQSLREYDFPDPYWKQKRTENAAALLELPKRLAYLDKLDWKSRQSDLIWGVLAGNVFDWGAKEVRNLLEGPDQFGFNEAMAKLQQRPWLVDALDDWIQRLKDPDMVHKCAAIFVDNSGFDFIVGILPLVREFLARGTKVILCTNSTPAVNDMTYGEMVSLLREASKHHKWLETGLRDGFLKLAATGQGSPCLDLSRVSQDLINMVTQMGTDLVIIEGMGRAIHTNLYAKMKSEVIKLAVIKNKWLAQRLGGEVFSVIFSYER</sequence>
<dbReference type="NCBIfam" id="TIGR00555">
    <property type="entry name" value="panK_eukar"/>
    <property type="match status" value="1"/>
</dbReference>
<dbReference type="Proteomes" id="UP001642540">
    <property type="component" value="Unassembled WGS sequence"/>
</dbReference>
<evidence type="ECO:0000256" key="13">
    <source>
        <dbReference type="ARBA" id="ARBA00029347"/>
    </source>
</evidence>
<dbReference type="Gene3D" id="3.30.420.40">
    <property type="match status" value="1"/>
</dbReference>
<dbReference type="PANTHER" id="PTHR12280:SF20">
    <property type="entry name" value="4'-PHOSPHOPANTETHEINE PHOSPHATASE"/>
    <property type="match status" value="1"/>
</dbReference>
<dbReference type="Gene3D" id="1.20.1700.10">
    <property type="entry name" value="AF1104-like"/>
    <property type="match status" value="1"/>
</dbReference>
<comment type="subunit">
    <text evidence="3">Homodimer. Interacts with PKM.</text>
</comment>
<comment type="caution">
    <text evidence="18">The sequence shown here is derived from an EMBL/GenBank/DDBJ whole genome shotgun (WGS) entry which is preliminary data.</text>
</comment>
<dbReference type="Gene3D" id="3.30.420.510">
    <property type="match status" value="1"/>
</dbReference>
<evidence type="ECO:0000256" key="10">
    <source>
        <dbReference type="ARBA" id="ARBA00022993"/>
    </source>
</evidence>
<evidence type="ECO:0000256" key="7">
    <source>
        <dbReference type="ARBA" id="ARBA00022741"/>
    </source>
</evidence>
<feature type="region of interest" description="Disordered" evidence="16">
    <location>
        <begin position="1"/>
        <end position="23"/>
    </location>
</feature>
<gene>
    <name evidence="18" type="ORF">ODALV1_LOCUS3118</name>
</gene>
<dbReference type="PANTHER" id="PTHR12280">
    <property type="entry name" value="PANTOTHENATE KINASE"/>
    <property type="match status" value="1"/>
</dbReference>
<comment type="function">
    <text evidence="15">Phosphatase which shows a preference for 4'-phosphopantetheine and its oxidatively damaged forms (sulfonate or S-sulfonate), providing strong indirect evidence that the phosphatase activity pre-empts damage in the coenzyme A (CoA) pathway. Hydrolyzing excess 4'-phosphopantetheine could constitute a directed overflow mechanism to prevent its oxidation to the S-sulfonate, sulfonate, or other forms. Hydrolyzing 4'-phosphopantetheine sulfonate or S-sulfonate would forestall their conversion to inactive forms of CoA and acyl carrier protein. May play a role in the physiological regulation of CoA intracellular levels.</text>
</comment>
<keyword evidence="11" id="KW-0944">Nitration</keyword>
<reference evidence="18 19" key="1">
    <citation type="submission" date="2024-08" db="EMBL/GenBank/DDBJ databases">
        <authorList>
            <person name="Cucini C."/>
            <person name="Frati F."/>
        </authorList>
    </citation>
    <scope>NUCLEOTIDE SEQUENCE [LARGE SCALE GENOMIC DNA]</scope>
</reference>
<evidence type="ECO:0000256" key="16">
    <source>
        <dbReference type="SAM" id="MobiDB-lite"/>
    </source>
</evidence>
<keyword evidence="9" id="KW-0067">ATP-binding</keyword>
<evidence type="ECO:0000313" key="19">
    <source>
        <dbReference type="Proteomes" id="UP001642540"/>
    </source>
</evidence>
<dbReference type="InterPro" id="IPR043129">
    <property type="entry name" value="ATPase_NBD"/>
</dbReference>
<organism evidence="18 19">
    <name type="scientific">Orchesella dallaii</name>
    <dbReference type="NCBI Taxonomy" id="48710"/>
    <lineage>
        <taxon>Eukaryota</taxon>
        <taxon>Metazoa</taxon>
        <taxon>Ecdysozoa</taxon>
        <taxon>Arthropoda</taxon>
        <taxon>Hexapoda</taxon>
        <taxon>Collembola</taxon>
        <taxon>Entomobryomorpha</taxon>
        <taxon>Entomobryoidea</taxon>
        <taxon>Orchesellidae</taxon>
        <taxon>Orchesellinae</taxon>
        <taxon>Orchesella</taxon>
    </lineage>
</organism>
<evidence type="ECO:0000256" key="5">
    <source>
        <dbReference type="ARBA" id="ARBA00022596"/>
    </source>
</evidence>
<evidence type="ECO:0000256" key="12">
    <source>
        <dbReference type="ARBA" id="ARBA00023211"/>
    </source>
</evidence>
<dbReference type="Pfam" id="PF03630">
    <property type="entry name" value="Fumble"/>
    <property type="match status" value="1"/>
</dbReference>
<dbReference type="Pfam" id="PF01937">
    <property type="entry name" value="ARMT1-like_dom"/>
    <property type="match status" value="1"/>
</dbReference>
<feature type="domain" description="Damage-control phosphatase ARMT1-like metal-binding" evidence="17">
    <location>
        <begin position="532"/>
        <end position="841"/>
    </location>
</feature>
<keyword evidence="5" id="KW-0533">Nickel</keyword>
<evidence type="ECO:0000256" key="15">
    <source>
        <dbReference type="ARBA" id="ARBA00046055"/>
    </source>
</evidence>
<evidence type="ECO:0000256" key="6">
    <source>
        <dbReference type="ARBA" id="ARBA00022723"/>
    </source>
</evidence>
<keyword evidence="10" id="KW-0173">Coenzyme A biosynthesis</keyword>
<evidence type="ECO:0000256" key="1">
    <source>
        <dbReference type="ARBA" id="ARBA00001936"/>
    </source>
</evidence>
<dbReference type="InterPro" id="IPR035073">
    <property type="entry name" value="At2g17340_3_helix_bundle"/>
</dbReference>
<keyword evidence="12" id="KW-0464">Manganese</keyword>
<comment type="cofactor">
    <cofactor evidence="1">
        <name>Mn(2+)</name>
        <dbReference type="ChEBI" id="CHEBI:29035"/>
    </cofactor>
</comment>
<evidence type="ECO:0000256" key="11">
    <source>
        <dbReference type="ARBA" id="ARBA00023074"/>
    </source>
</evidence>
<keyword evidence="6" id="KW-0479">Metal-binding</keyword>
<dbReference type="InterPro" id="IPR036075">
    <property type="entry name" value="ARMT-1-like_metal-bd_sf"/>
</dbReference>
<protein>
    <recommendedName>
        <fullName evidence="4">4'-phosphopantetheine phosphatase</fullName>
    </recommendedName>
    <alternativeName>
        <fullName evidence="14">Inactive pantothenic acid kinase 4</fullName>
    </alternativeName>
</protein>
<accession>A0ABP1PYB0</accession>
<dbReference type="EMBL" id="CAXLJM020000007">
    <property type="protein sequence ID" value="CAL8075255.1"/>
    <property type="molecule type" value="Genomic_DNA"/>
</dbReference>
<evidence type="ECO:0000256" key="4">
    <source>
        <dbReference type="ARBA" id="ARBA00019490"/>
    </source>
</evidence>
<evidence type="ECO:0000313" key="18">
    <source>
        <dbReference type="EMBL" id="CAL8075255.1"/>
    </source>
</evidence>
<name>A0ABP1PYB0_9HEXA</name>
<comment type="cofactor">
    <cofactor evidence="2">
        <name>Ni(2+)</name>
        <dbReference type="ChEBI" id="CHEBI:49786"/>
    </cofactor>
</comment>
<dbReference type="InterPro" id="IPR004567">
    <property type="entry name" value="Type_II_PanK"/>
</dbReference>
<dbReference type="Gene3D" id="3.40.50.10880">
    <property type="entry name" value="Uncharacterised protein PF01937, DUF89, domain 3"/>
    <property type="match status" value="1"/>
</dbReference>
<keyword evidence="8" id="KW-0378">Hydrolase</keyword>
<evidence type="ECO:0000256" key="8">
    <source>
        <dbReference type="ARBA" id="ARBA00022801"/>
    </source>
</evidence>